<reference evidence="2 3" key="1">
    <citation type="journal article" date="2005" name="Proc. Natl. Acad. Sci. U.S.A.">
        <title>Whole genome sequence of Staphylococcus saprophyticus reveals the pathogenesis of uncomplicated urinary tract infection.</title>
        <authorList>
            <person name="Kuroda M."/>
            <person name="Yamashita A."/>
            <person name="Hirakawa H."/>
            <person name="Kumano M."/>
            <person name="Morikawa K."/>
            <person name="Higashide M."/>
            <person name="Maruyama A."/>
            <person name="Inose Y."/>
            <person name="Matoba K."/>
            <person name="Toh H."/>
            <person name="Kuhara S."/>
            <person name="Hattori M."/>
            <person name="Ohta T."/>
        </authorList>
    </citation>
    <scope>NUCLEOTIDE SEQUENCE [LARGE SCALE GENOMIC DNA]</scope>
    <source>
        <strain evidence="3">ATCC 15305 / DSM 20229 / NCIMB 8711 / NCTC 7292 / S-41</strain>
    </source>
</reference>
<organism evidence="2 3">
    <name type="scientific">Staphylococcus saprophyticus subsp. saprophyticus (strain ATCC 15305 / DSM 20229 / NCIMB 8711 / NCTC 7292 / S-41)</name>
    <dbReference type="NCBI Taxonomy" id="342451"/>
    <lineage>
        <taxon>Bacteria</taxon>
        <taxon>Bacillati</taxon>
        <taxon>Bacillota</taxon>
        <taxon>Bacilli</taxon>
        <taxon>Bacillales</taxon>
        <taxon>Staphylococcaceae</taxon>
        <taxon>Staphylococcus</taxon>
    </lineage>
</organism>
<dbReference type="eggNOG" id="ENOG50305HA">
    <property type="taxonomic scope" value="Bacteria"/>
</dbReference>
<evidence type="ECO:0000313" key="3">
    <source>
        <dbReference type="Proteomes" id="UP000006371"/>
    </source>
</evidence>
<dbReference type="Proteomes" id="UP000006371">
    <property type="component" value="Chromosome"/>
</dbReference>
<dbReference type="GeneID" id="94363065"/>
<feature type="transmembrane region" description="Helical" evidence="1">
    <location>
        <begin position="12"/>
        <end position="30"/>
    </location>
</feature>
<evidence type="ECO:0000256" key="1">
    <source>
        <dbReference type="SAM" id="Phobius"/>
    </source>
</evidence>
<dbReference type="HOGENOM" id="CLU_193856_0_0_9"/>
<dbReference type="KEGG" id="ssp:SSP1383"/>
<keyword evidence="1" id="KW-0812">Transmembrane</keyword>
<protein>
    <submittedName>
        <fullName evidence="2">Uncharacterized protein</fullName>
    </submittedName>
</protein>
<accession>Q49XG9</accession>
<evidence type="ECO:0000313" key="2">
    <source>
        <dbReference type="EMBL" id="BAE18528.1"/>
    </source>
</evidence>
<proteinExistence type="predicted"/>
<dbReference type="AlphaFoldDB" id="Q49XG9"/>
<keyword evidence="1" id="KW-0472">Membrane</keyword>
<dbReference type="EMBL" id="AP008934">
    <property type="protein sequence ID" value="BAE18528.1"/>
    <property type="molecule type" value="Genomic_DNA"/>
</dbReference>
<keyword evidence="3" id="KW-1185">Reference proteome</keyword>
<sequence length="60" mass="7178">MEQSLLWSRKFIPVYFIVAALHFIFFKMYIQTDNYSIYLMTILLVGLGIASCIYNYRNRS</sequence>
<feature type="transmembrane region" description="Helical" evidence="1">
    <location>
        <begin position="36"/>
        <end position="56"/>
    </location>
</feature>
<name>Q49XG9_STAS1</name>
<dbReference type="RefSeq" id="WP_011303159.1">
    <property type="nucleotide sequence ID" value="NC_007350.1"/>
</dbReference>
<keyword evidence="1" id="KW-1133">Transmembrane helix</keyword>
<gene>
    <name evidence="2" type="ordered locus">SSP1383</name>
</gene>